<sequence>MCPVLDVEIVKCQHFHFVFNQHSAALEYLAPYRVLNCQKAFCASCCVSRHLDNVKRFFILG</sequence>
<comment type="caution">
    <text evidence="1">The sequence shown here is derived from an EMBL/GenBank/DDBJ whole genome shotgun (WGS) entry which is preliminary data.</text>
</comment>
<name>A0A2A5T0E8_9GAMM</name>
<keyword evidence="2" id="KW-1185">Reference proteome</keyword>
<gene>
    <name evidence="1" type="ORF">BTN49_2796</name>
</gene>
<evidence type="ECO:0000313" key="2">
    <source>
        <dbReference type="Proteomes" id="UP000219020"/>
    </source>
</evidence>
<evidence type="ECO:0000313" key="1">
    <source>
        <dbReference type="EMBL" id="PCS21635.1"/>
    </source>
</evidence>
<dbReference type="EMBL" id="NBYY01000032">
    <property type="protein sequence ID" value="PCS21635.1"/>
    <property type="molecule type" value="Genomic_DNA"/>
</dbReference>
<dbReference type="AlphaFoldDB" id="A0A2A5T0E8"/>
<reference evidence="2" key="1">
    <citation type="submission" date="2017-04" db="EMBL/GenBank/DDBJ databases">
        <title>Genome evolution of the luminous symbionts of deep sea anglerfish.</title>
        <authorList>
            <person name="Hendry T.A."/>
        </authorList>
    </citation>
    <scope>NUCLEOTIDE SEQUENCE [LARGE SCALE GENOMIC DNA]</scope>
</reference>
<protein>
    <submittedName>
        <fullName evidence="1">Uncharacterized protein</fullName>
    </submittedName>
</protein>
<proteinExistence type="predicted"/>
<dbReference type="Proteomes" id="UP000219020">
    <property type="component" value="Unassembled WGS sequence"/>
</dbReference>
<accession>A0A2A5T0E8</accession>
<organism evidence="1 2">
    <name type="scientific">Candidatus Enterovibrio escicola</name>
    <dbReference type="NCBI Taxonomy" id="1927127"/>
    <lineage>
        <taxon>Bacteria</taxon>
        <taxon>Pseudomonadati</taxon>
        <taxon>Pseudomonadota</taxon>
        <taxon>Gammaproteobacteria</taxon>
        <taxon>Vibrionales</taxon>
        <taxon>Vibrionaceae</taxon>
        <taxon>Enterovibrio</taxon>
    </lineage>
</organism>